<dbReference type="EMBL" id="RBXP01000014">
    <property type="protein sequence ID" value="RKT58783.1"/>
    <property type="molecule type" value="Genomic_DNA"/>
</dbReference>
<dbReference type="GO" id="GO:0031419">
    <property type="term" value="F:cobalamin binding"/>
    <property type="evidence" value="ECO:0007669"/>
    <property type="project" value="InterPro"/>
</dbReference>
<proteinExistence type="predicted"/>
<organism evidence="7 8">
    <name type="scientific">Azonexus fungiphilus</name>
    <dbReference type="NCBI Taxonomy" id="146940"/>
    <lineage>
        <taxon>Bacteria</taxon>
        <taxon>Pseudomonadati</taxon>
        <taxon>Pseudomonadota</taxon>
        <taxon>Betaproteobacteria</taxon>
        <taxon>Rhodocyclales</taxon>
        <taxon>Azonexaceae</taxon>
        <taxon>Azonexus</taxon>
    </lineage>
</organism>
<dbReference type="GO" id="GO:0051536">
    <property type="term" value="F:iron-sulfur cluster binding"/>
    <property type="evidence" value="ECO:0007669"/>
    <property type="project" value="UniProtKB-KW"/>
</dbReference>
<dbReference type="InterPro" id="IPR058240">
    <property type="entry name" value="rSAM_sf"/>
</dbReference>
<evidence type="ECO:0000313" key="7">
    <source>
        <dbReference type="EMBL" id="RKT58783.1"/>
    </source>
</evidence>
<dbReference type="SMART" id="SM00729">
    <property type="entry name" value="Elp3"/>
    <property type="match status" value="1"/>
</dbReference>
<dbReference type="AlphaFoldDB" id="A0A495WDB4"/>
<dbReference type="InterPro" id="IPR006158">
    <property type="entry name" value="Cobalamin-bd"/>
</dbReference>
<dbReference type="Proteomes" id="UP000270626">
    <property type="component" value="Unassembled WGS sequence"/>
</dbReference>
<dbReference type="InterPro" id="IPR051198">
    <property type="entry name" value="BchE-like"/>
</dbReference>
<dbReference type="SFLD" id="SFLDG01082">
    <property type="entry name" value="B12-binding_domain_containing"/>
    <property type="match status" value="1"/>
</dbReference>
<keyword evidence="8" id="KW-1185">Reference proteome</keyword>
<reference evidence="7 8" key="1">
    <citation type="submission" date="2018-10" db="EMBL/GenBank/DDBJ databases">
        <title>Genomic Encyclopedia of Type Strains, Phase IV (KMG-IV): sequencing the most valuable type-strain genomes for metagenomic binning, comparative biology and taxonomic classification.</title>
        <authorList>
            <person name="Goeker M."/>
        </authorList>
    </citation>
    <scope>NUCLEOTIDE SEQUENCE [LARGE SCALE GENOMIC DNA]</scope>
    <source>
        <strain evidence="7 8">DSM 23841</strain>
    </source>
</reference>
<dbReference type="InterPro" id="IPR006638">
    <property type="entry name" value="Elp3/MiaA/NifB-like_rSAM"/>
</dbReference>
<evidence type="ECO:0000256" key="3">
    <source>
        <dbReference type="ARBA" id="ARBA00022723"/>
    </source>
</evidence>
<gene>
    <name evidence="7" type="ORF">DFR40_1811</name>
</gene>
<sequence>MAQVICISAGQLSTKKANNRLNRLNQYLNYGLLSLASVLKRNGLAPVVIHGHFSAPNETLQTAFAHGLADSRLPALLSIPSFYAVAWAREFIAEAKALLPNLRIIVGGRWVIGNRPDQLRAMLPEADLIIPGLAEERIVELVTGTKALHFGEAPMGLSIASRLDYSLLHNRSLYQPSIEIARGCGMGCSFCQEKDEKLQPLKSPSVLVDELESTLLADDLIEMTPYFETSMFVPNKRWADGLRVALDQARMTVKWRTEGRVDTIKPELLPALSSSGMSILDLGLESASPTQLLRMQKTRDPEKYLERASRLLEACAENQVKVKVNILLFAGENDDTISQTLDWLEKHRECIYGVSANPVIVFGWHEEAEAYLNTLAQFGATRDHSPCSGVTHINLSERVNYEDSLALARLISSRFMRAGRYYKLKSFSYFPRTYGFNDFLLDMAQDAGAHSFSTAFLDECIQEVMGMVA</sequence>
<dbReference type="PROSITE" id="PS51332">
    <property type="entry name" value="B12_BINDING"/>
    <property type="match status" value="1"/>
</dbReference>
<keyword evidence="5" id="KW-0411">Iron-sulfur</keyword>
<evidence type="ECO:0000256" key="4">
    <source>
        <dbReference type="ARBA" id="ARBA00023004"/>
    </source>
</evidence>
<feature type="domain" description="B12-binding" evidence="6">
    <location>
        <begin position="14"/>
        <end position="152"/>
    </location>
</feature>
<dbReference type="GO" id="GO:0046872">
    <property type="term" value="F:metal ion binding"/>
    <property type="evidence" value="ECO:0007669"/>
    <property type="project" value="UniProtKB-KW"/>
</dbReference>
<name>A0A495WDB4_9RHOO</name>
<comment type="caution">
    <text evidence="7">The sequence shown here is derived from an EMBL/GenBank/DDBJ whole genome shotgun (WGS) entry which is preliminary data.</text>
</comment>
<dbReference type="SUPFAM" id="SSF102114">
    <property type="entry name" value="Radical SAM enzymes"/>
    <property type="match status" value="1"/>
</dbReference>
<protein>
    <submittedName>
        <fullName evidence="7">Radical SAM superfamily enzyme YgiQ (UPF0313 family)</fullName>
    </submittedName>
</protein>
<comment type="cofactor">
    <cofactor evidence="1">
        <name>[4Fe-4S] cluster</name>
        <dbReference type="ChEBI" id="CHEBI:49883"/>
    </cofactor>
</comment>
<dbReference type="PANTHER" id="PTHR43409:SF16">
    <property type="entry name" value="SLR0320 PROTEIN"/>
    <property type="match status" value="1"/>
</dbReference>
<dbReference type="GO" id="GO:0003824">
    <property type="term" value="F:catalytic activity"/>
    <property type="evidence" value="ECO:0007669"/>
    <property type="project" value="InterPro"/>
</dbReference>
<dbReference type="InterPro" id="IPR007197">
    <property type="entry name" value="rSAM"/>
</dbReference>
<dbReference type="Pfam" id="PF04055">
    <property type="entry name" value="Radical_SAM"/>
    <property type="match status" value="1"/>
</dbReference>
<dbReference type="Gene3D" id="3.80.30.20">
    <property type="entry name" value="tm_1862 like domain"/>
    <property type="match status" value="1"/>
</dbReference>
<dbReference type="InterPro" id="IPR023404">
    <property type="entry name" value="rSAM_horseshoe"/>
</dbReference>
<dbReference type="CDD" id="cd01335">
    <property type="entry name" value="Radical_SAM"/>
    <property type="match status" value="1"/>
</dbReference>
<keyword evidence="2" id="KW-0949">S-adenosyl-L-methionine</keyword>
<dbReference type="RefSeq" id="WP_121458126.1">
    <property type="nucleotide sequence ID" value="NZ_RBXP01000014.1"/>
</dbReference>
<keyword evidence="3" id="KW-0479">Metal-binding</keyword>
<evidence type="ECO:0000313" key="8">
    <source>
        <dbReference type="Proteomes" id="UP000270626"/>
    </source>
</evidence>
<dbReference type="SFLD" id="SFLDS00029">
    <property type="entry name" value="Radical_SAM"/>
    <property type="match status" value="1"/>
</dbReference>
<accession>A0A495WDB4</accession>
<evidence type="ECO:0000256" key="5">
    <source>
        <dbReference type="ARBA" id="ARBA00023014"/>
    </source>
</evidence>
<keyword evidence="4" id="KW-0408">Iron</keyword>
<dbReference type="GO" id="GO:0005829">
    <property type="term" value="C:cytosol"/>
    <property type="evidence" value="ECO:0007669"/>
    <property type="project" value="TreeGrafter"/>
</dbReference>
<dbReference type="OrthoDB" id="9801424at2"/>
<evidence type="ECO:0000259" key="6">
    <source>
        <dbReference type="PROSITE" id="PS51332"/>
    </source>
</evidence>
<evidence type="ECO:0000256" key="1">
    <source>
        <dbReference type="ARBA" id="ARBA00001966"/>
    </source>
</evidence>
<evidence type="ECO:0000256" key="2">
    <source>
        <dbReference type="ARBA" id="ARBA00022691"/>
    </source>
</evidence>
<dbReference type="PANTHER" id="PTHR43409">
    <property type="entry name" value="ANAEROBIC MAGNESIUM-PROTOPORPHYRIN IX MONOMETHYL ESTER CYCLASE-RELATED"/>
    <property type="match status" value="1"/>
</dbReference>